<keyword evidence="3" id="KW-1185">Reference proteome</keyword>
<feature type="compositionally biased region" description="Basic residues" evidence="1">
    <location>
        <begin position="59"/>
        <end position="70"/>
    </location>
</feature>
<gene>
    <name evidence="2" type="ORF">ACFPN6_24145</name>
</gene>
<feature type="region of interest" description="Disordered" evidence="1">
    <location>
        <begin position="1"/>
        <end position="76"/>
    </location>
</feature>
<organism evidence="2 3">
    <name type="scientific">Streptomyces fimbriatus</name>
    <dbReference type="NCBI Taxonomy" id="68197"/>
    <lineage>
        <taxon>Bacteria</taxon>
        <taxon>Bacillati</taxon>
        <taxon>Actinomycetota</taxon>
        <taxon>Actinomycetes</taxon>
        <taxon>Kitasatosporales</taxon>
        <taxon>Streptomycetaceae</taxon>
        <taxon>Streptomyces</taxon>
    </lineage>
</organism>
<accession>A0ABW0DB11</accession>
<sequence length="76" mass="8098">MPADRSTHRPTVQQPQSPSGVPMSDLLAACAAAAAISTPPRVPEPGGTGPTEGRDRHAPHDRHHDRHGRPDRREAA</sequence>
<protein>
    <submittedName>
        <fullName evidence="2">Uncharacterized protein</fullName>
    </submittedName>
</protein>
<evidence type="ECO:0000313" key="3">
    <source>
        <dbReference type="Proteomes" id="UP001596156"/>
    </source>
</evidence>
<feature type="compositionally biased region" description="Polar residues" evidence="1">
    <location>
        <begin position="9"/>
        <end position="19"/>
    </location>
</feature>
<name>A0ABW0DB11_STRFI</name>
<feature type="compositionally biased region" description="Low complexity" evidence="1">
    <location>
        <begin position="28"/>
        <end position="39"/>
    </location>
</feature>
<dbReference type="RefSeq" id="WP_344644164.1">
    <property type="nucleotide sequence ID" value="NZ_BAAASS010000007.1"/>
</dbReference>
<comment type="caution">
    <text evidence="2">The sequence shown here is derived from an EMBL/GenBank/DDBJ whole genome shotgun (WGS) entry which is preliminary data.</text>
</comment>
<evidence type="ECO:0000256" key="1">
    <source>
        <dbReference type="SAM" id="MobiDB-lite"/>
    </source>
</evidence>
<dbReference type="EMBL" id="JBHSKL010000033">
    <property type="protein sequence ID" value="MFC5227600.1"/>
    <property type="molecule type" value="Genomic_DNA"/>
</dbReference>
<reference evidence="3" key="1">
    <citation type="journal article" date="2019" name="Int. J. Syst. Evol. Microbiol.">
        <title>The Global Catalogue of Microorganisms (GCM) 10K type strain sequencing project: providing services to taxonomists for standard genome sequencing and annotation.</title>
        <authorList>
            <consortium name="The Broad Institute Genomics Platform"/>
            <consortium name="The Broad Institute Genome Sequencing Center for Infectious Disease"/>
            <person name="Wu L."/>
            <person name="Ma J."/>
        </authorList>
    </citation>
    <scope>NUCLEOTIDE SEQUENCE [LARGE SCALE GENOMIC DNA]</scope>
    <source>
        <strain evidence="3">CCM 8479</strain>
    </source>
</reference>
<proteinExistence type="predicted"/>
<dbReference type="Proteomes" id="UP001596156">
    <property type="component" value="Unassembled WGS sequence"/>
</dbReference>
<evidence type="ECO:0000313" key="2">
    <source>
        <dbReference type="EMBL" id="MFC5227600.1"/>
    </source>
</evidence>